<dbReference type="PANTHER" id="PTHR34815:SF4">
    <property type="entry name" value="N-ACETYLTRANSFERASE DOMAIN-CONTAINING PROTEIN"/>
    <property type="match status" value="1"/>
</dbReference>
<dbReference type="SUPFAM" id="SSF55729">
    <property type="entry name" value="Acyl-CoA N-acyltransferases (Nat)"/>
    <property type="match status" value="1"/>
</dbReference>
<protein>
    <submittedName>
        <fullName evidence="2">Acyl-CoA N-acyltransferase</fullName>
    </submittedName>
</protein>
<dbReference type="Gene3D" id="3.40.630.30">
    <property type="match status" value="1"/>
</dbReference>
<gene>
    <name evidence="2" type="ORF">Slin15195_G105850</name>
</gene>
<dbReference type="InterPro" id="IPR053013">
    <property type="entry name" value="LAT"/>
</dbReference>
<name>A0A9Q9B6L4_9PEZI</name>
<dbReference type="EMBL" id="CP099426">
    <property type="protein sequence ID" value="USW57266.1"/>
    <property type="molecule type" value="Genomic_DNA"/>
</dbReference>
<proteinExistence type="predicted"/>
<feature type="domain" description="LYC1 C-terminal" evidence="1">
    <location>
        <begin position="169"/>
        <end position="400"/>
    </location>
</feature>
<accession>A0A9Q9B6L4</accession>
<keyword evidence="3" id="KW-1185">Reference proteome</keyword>
<dbReference type="InterPro" id="IPR016181">
    <property type="entry name" value="Acyl_CoA_acyltransferase"/>
</dbReference>
<dbReference type="Proteomes" id="UP001056384">
    <property type="component" value="Chromosome 9"/>
</dbReference>
<dbReference type="PANTHER" id="PTHR34815">
    <property type="entry name" value="LYSINE ACETYLTRANSFERASE"/>
    <property type="match status" value="1"/>
</dbReference>
<dbReference type="Pfam" id="PF22998">
    <property type="entry name" value="GNAT_LYC1-like"/>
    <property type="match status" value="1"/>
</dbReference>
<evidence type="ECO:0000313" key="3">
    <source>
        <dbReference type="Proteomes" id="UP001056384"/>
    </source>
</evidence>
<dbReference type="AlphaFoldDB" id="A0A9Q9B6L4"/>
<reference evidence="2" key="1">
    <citation type="submission" date="2022-06" db="EMBL/GenBank/DDBJ databases">
        <title>Complete genome sequences of two strains of the flax pathogen Septoria linicola.</title>
        <authorList>
            <person name="Lapalu N."/>
            <person name="Simon A."/>
            <person name="Demenou B."/>
            <person name="Paumier D."/>
            <person name="Guillot M.-P."/>
            <person name="Gout L."/>
            <person name="Valade R."/>
        </authorList>
    </citation>
    <scope>NUCLEOTIDE SEQUENCE</scope>
    <source>
        <strain evidence="2">SE15195</strain>
    </source>
</reference>
<organism evidence="2 3">
    <name type="scientific">Septoria linicola</name>
    <dbReference type="NCBI Taxonomy" id="215465"/>
    <lineage>
        <taxon>Eukaryota</taxon>
        <taxon>Fungi</taxon>
        <taxon>Dikarya</taxon>
        <taxon>Ascomycota</taxon>
        <taxon>Pezizomycotina</taxon>
        <taxon>Dothideomycetes</taxon>
        <taxon>Dothideomycetidae</taxon>
        <taxon>Mycosphaerellales</taxon>
        <taxon>Mycosphaerellaceae</taxon>
        <taxon>Septoria</taxon>
    </lineage>
</organism>
<evidence type="ECO:0000259" key="1">
    <source>
        <dbReference type="Pfam" id="PF22998"/>
    </source>
</evidence>
<sequence>MGSIGLPSKDSSDVYLTTATTAEIQVLQNANSVEWKGALALEPYLRREKHLASQDLTKDGGLTSWVLVWHPSSATERQVLCGCESINKRAVVSRNGKVEEAISHAIGSVFCLPSARGKGYAGRMMKELGEKLEHWQVDNGKKHLFSVLYSDIGKQFYAARGWQPFPSSHISLPASERPLPEGVQLLKSQDLASLCAADEDLIRARLQKQGTNGRTTVSIVPDAQTAAWHHAREEFVAKELYSKTPTIKGAKVGSVWAYWTRVWADPQGHDPNALHILRLVVEDEVLGADLSAATEKGTEAIDAAAEGRVQLDGLDAGKIAETLSSIKKIFEVAQTEAARWDMKEVMLWNPTNLALAGARQVKEDVVVEERDEESICSLRWYGEGTWQDVDWIENMKYAWC</sequence>
<dbReference type="InterPro" id="IPR055100">
    <property type="entry name" value="GNAT_LYC1-like"/>
</dbReference>
<evidence type="ECO:0000313" key="2">
    <source>
        <dbReference type="EMBL" id="USW57266.1"/>
    </source>
</evidence>